<gene>
    <name evidence="2" type="ORF">COY93_00815</name>
</gene>
<organism evidence="2 3">
    <name type="scientific">Candidatus Uhrbacteria bacterium CG_4_10_14_0_8_um_filter_58_22</name>
    <dbReference type="NCBI Taxonomy" id="1975029"/>
    <lineage>
        <taxon>Bacteria</taxon>
        <taxon>Candidatus Uhriibacteriota</taxon>
    </lineage>
</organism>
<comment type="caution">
    <text evidence="2">The sequence shown here is derived from an EMBL/GenBank/DDBJ whole genome shotgun (WGS) entry which is preliminary data.</text>
</comment>
<dbReference type="Proteomes" id="UP000230973">
    <property type="component" value="Unassembled WGS sequence"/>
</dbReference>
<proteinExistence type="predicted"/>
<reference evidence="3" key="1">
    <citation type="submission" date="2017-09" db="EMBL/GenBank/DDBJ databases">
        <title>Depth-based differentiation of microbial function through sediment-hosted aquifers and enrichment of novel symbionts in the deep terrestrial subsurface.</title>
        <authorList>
            <person name="Probst A.J."/>
            <person name="Ladd B."/>
            <person name="Jarett J.K."/>
            <person name="Geller-Mcgrath D.E."/>
            <person name="Sieber C.M.K."/>
            <person name="Emerson J.B."/>
            <person name="Anantharaman K."/>
            <person name="Thomas B.C."/>
            <person name="Malmstrom R."/>
            <person name="Stieglmeier M."/>
            <person name="Klingl A."/>
            <person name="Woyke T."/>
            <person name="Ryan C.M."/>
            <person name="Banfield J.F."/>
        </authorList>
    </citation>
    <scope>NUCLEOTIDE SEQUENCE [LARGE SCALE GENOMIC DNA]</scope>
</reference>
<dbReference type="EMBL" id="PFLC01000010">
    <property type="protein sequence ID" value="PIY63327.1"/>
    <property type="molecule type" value="Genomic_DNA"/>
</dbReference>
<dbReference type="AlphaFoldDB" id="A0A2M7QAY7"/>
<name>A0A2M7QAY7_9BACT</name>
<protein>
    <submittedName>
        <fullName evidence="2">Uncharacterized protein</fullName>
    </submittedName>
</protein>
<keyword evidence="1" id="KW-0812">Transmembrane</keyword>
<evidence type="ECO:0000256" key="1">
    <source>
        <dbReference type="SAM" id="Phobius"/>
    </source>
</evidence>
<accession>A0A2M7QAY7</accession>
<sequence length="131" mass="14449">MSEIIIFVEVVVAAAFFVFVITFVGVAVHIMTKTSGRALQKSALSAMAITVLAMADSKETVSQAKTFLFLIDLNRLHLKDVVWSAEQRRQLIILATATTLQEWRQTPRCSQGRPPVTYDAARGGVIREGLN</sequence>
<keyword evidence="1" id="KW-1133">Transmembrane helix</keyword>
<evidence type="ECO:0000313" key="3">
    <source>
        <dbReference type="Proteomes" id="UP000230973"/>
    </source>
</evidence>
<keyword evidence="1" id="KW-0472">Membrane</keyword>
<feature type="transmembrane region" description="Helical" evidence="1">
    <location>
        <begin position="6"/>
        <end position="31"/>
    </location>
</feature>
<evidence type="ECO:0000313" key="2">
    <source>
        <dbReference type="EMBL" id="PIY63327.1"/>
    </source>
</evidence>